<comment type="caution">
    <text evidence="2">The sequence shown here is derived from an EMBL/GenBank/DDBJ whole genome shotgun (WGS) entry which is preliminary data.</text>
</comment>
<name>A0A3N1D3F4_9ACTN</name>
<feature type="domain" description="SnoaL-like" evidence="1">
    <location>
        <begin position="17"/>
        <end position="141"/>
    </location>
</feature>
<dbReference type="Proteomes" id="UP000272400">
    <property type="component" value="Unassembled WGS sequence"/>
</dbReference>
<reference evidence="2 3" key="1">
    <citation type="submission" date="2018-11" db="EMBL/GenBank/DDBJ databases">
        <title>Sequencing the genomes of 1000 actinobacteria strains.</title>
        <authorList>
            <person name="Klenk H.-P."/>
        </authorList>
    </citation>
    <scope>NUCLEOTIDE SEQUENCE [LARGE SCALE GENOMIC DNA]</scope>
    <source>
        <strain evidence="2 3">DSM 44254</strain>
    </source>
</reference>
<proteinExistence type="predicted"/>
<accession>A0A3N1D3F4</accession>
<evidence type="ECO:0000259" key="1">
    <source>
        <dbReference type="Pfam" id="PF13577"/>
    </source>
</evidence>
<dbReference type="Pfam" id="PF13577">
    <property type="entry name" value="SnoaL_4"/>
    <property type="match status" value="1"/>
</dbReference>
<sequence>MPLVSPPTDPAEQLRWLTDRAAISDLLIEFARALDDRDWEAYADTYAEDGVLSISPTIFHSGRAGMADFVGKSLGRYAGTHHVSSNHAIAIAIDGDTATTRSYLIAAHVLDASDPYRHADGAGWYRCEVRRTEAGWRFTRVALEVRYLSGEPLTH</sequence>
<keyword evidence="3" id="KW-1185">Reference proteome</keyword>
<evidence type="ECO:0000313" key="2">
    <source>
        <dbReference type="EMBL" id="ROO88052.1"/>
    </source>
</evidence>
<dbReference type="AlphaFoldDB" id="A0A3N1D3F4"/>
<dbReference type="RefSeq" id="WP_123667266.1">
    <property type="nucleotide sequence ID" value="NZ_RJKE01000001.1"/>
</dbReference>
<dbReference type="OrthoDB" id="7605094at2"/>
<dbReference type="InterPro" id="IPR032710">
    <property type="entry name" value="NTF2-like_dom_sf"/>
</dbReference>
<dbReference type="EMBL" id="RJKE01000001">
    <property type="protein sequence ID" value="ROO88052.1"/>
    <property type="molecule type" value="Genomic_DNA"/>
</dbReference>
<dbReference type="SUPFAM" id="SSF54427">
    <property type="entry name" value="NTF2-like"/>
    <property type="match status" value="1"/>
</dbReference>
<dbReference type="Gene3D" id="3.10.450.50">
    <property type="match status" value="1"/>
</dbReference>
<protein>
    <submittedName>
        <fullName evidence="2">SnoaL-like protein</fullName>
    </submittedName>
</protein>
<gene>
    <name evidence="2" type="ORF">EDD29_5706</name>
</gene>
<dbReference type="InterPro" id="IPR037401">
    <property type="entry name" value="SnoaL-like"/>
</dbReference>
<organism evidence="2 3">
    <name type="scientific">Actinocorallia herbida</name>
    <dbReference type="NCBI Taxonomy" id="58109"/>
    <lineage>
        <taxon>Bacteria</taxon>
        <taxon>Bacillati</taxon>
        <taxon>Actinomycetota</taxon>
        <taxon>Actinomycetes</taxon>
        <taxon>Streptosporangiales</taxon>
        <taxon>Thermomonosporaceae</taxon>
        <taxon>Actinocorallia</taxon>
    </lineage>
</organism>
<evidence type="ECO:0000313" key="3">
    <source>
        <dbReference type="Proteomes" id="UP000272400"/>
    </source>
</evidence>